<dbReference type="STRING" id="1317117.ATO7_00670"/>
<evidence type="ECO:0000256" key="1">
    <source>
        <dbReference type="ARBA" id="ARBA00004162"/>
    </source>
</evidence>
<keyword evidence="8 11" id="KW-1133">Transmembrane helix</keyword>
<dbReference type="SMART" id="SM01323">
    <property type="entry name" value="YajC"/>
    <property type="match status" value="1"/>
</dbReference>
<dbReference type="Pfam" id="PF02699">
    <property type="entry name" value="YajC"/>
    <property type="match status" value="1"/>
</dbReference>
<evidence type="ECO:0000256" key="11">
    <source>
        <dbReference type="SAM" id="Phobius"/>
    </source>
</evidence>
<protein>
    <recommendedName>
        <fullName evidence="3">Sec translocon accessory complex subunit YajC</fullName>
    </recommendedName>
</protein>
<comment type="similarity">
    <text evidence="2">Belongs to the YajC family.</text>
</comment>
<name>A0A1Y1SFB8_9GAMM</name>
<keyword evidence="9" id="KW-0811">Translocation</keyword>
<dbReference type="AlphaFoldDB" id="A0A1Y1SFB8"/>
<keyword evidence="4" id="KW-0813">Transport</keyword>
<dbReference type="PANTHER" id="PTHR33909">
    <property type="entry name" value="SEC TRANSLOCON ACCESSORY COMPLEX SUBUNIT YAJC"/>
    <property type="match status" value="1"/>
</dbReference>
<evidence type="ECO:0000256" key="5">
    <source>
        <dbReference type="ARBA" id="ARBA00022475"/>
    </source>
</evidence>
<evidence type="ECO:0000256" key="10">
    <source>
        <dbReference type="ARBA" id="ARBA00023136"/>
    </source>
</evidence>
<dbReference type="PRINTS" id="PR01853">
    <property type="entry name" value="YAJCTRNLCASE"/>
</dbReference>
<evidence type="ECO:0000256" key="9">
    <source>
        <dbReference type="ARBA" id="ARBA00023010"/>
    </source>
</evidence>
<dbReference type="Proteomes" id="UP000192342">
    <property type="component" value="Unassembled WGS sequence"/>
</dbReference>
<proteinExistence type="inferred from homology"/>
<evidence type="ECO:0000256" key="3">
    <source>
        <dbReference type="ARBA" id="ARBA00014962"/>
    </source>
</evidence>
<dbReference type="InterPro" id="IPR003849">
    <property type="entry name" value="Preprotein_translocase_YajC"/>
</dbReference>
<feature type="transmembrane region" description="Helical" evidence="11">
    <location>
        <begin position="20"/>
        <end position="39"/>
    </location>
</feature>
<evidence type="ECO:0000313" key="12">
    <source>
        <dbReference type="EMBL" id="ORE88343.1"/>
    </source>
</evidence>
<keyword evidence="6 11" id="KW-0812">Transmembrane</keyword>
<keyword evidence="13" id="KW-1185">Reference proteome</keyword>
<evidence type="ECO:0000256" key="2">
    <source>
        <dbReference type="ARBA" id="ARBA00006742"/>
    </source>
</evidence>
<reference evidence="12 13" key="1">
    <citation type="submission" date="2013-04" db="EMBL/GenBank/DDBJ databases">
        <title>Oceanococcus atlanticus 22II-S10r2 Genome Sequencing.</title>
        <authorList>
            <person name="Lai Q."/>
            <person name="Li G."/>
            <person name="Shao Z."/>
        </authorList>
    </citation>
    <scope>NUCLEOTIDE SEQUENCE [LARGE SCALE GENOMIC DNA]</scope>
    <source>
        <strain evidence="12 13">22II-S10r2</strain>
    </source>
</reference>
<comment type="caution">
    <text evidence="12">The sequence shown here is derived from an EMBL/GenBank/DDBJ whole genome shotgun (WGS) entry which is preliminary data.</text>
</comment>
<accession>A0A1Y1SFB8</accession>
<dbReference type="NCBIfam" id="TIGR00739">
    <property type="entry name" value="yajC"/>
    <property type="match status" value="1"/>
</dbReference>
<evidence type="ECO:0000313" key="13">
    <source>
        <dbReference type="Proteomes" id="UP000192342"/>
    </source>
</evidence>
<dbReference type="EMBL" id="AQQV01000001">
    <property type="protein sequence ID" value="ORE88343.1"/>
    <property type="molecule type" value="Genomic_DNA"/>
</dbReference>
<dbReference type="GO" id="GO:0005886">
    <property type="term" value="C:plasma membrane"/>
    <property type="evidence" value="ECO:0007669"/>
    <property type="project" value="UniProtKB-SubCell"/>
</dbReference>
<dbReference type="PANTHER" id="PTHR33909:SF1">
    <property type="entry name" value="SEC TRANSLOCON ACCESSORY COMPLEX SUBUNIT YAJC"/>
    <property type="match status" value="1"/>
</dbReference>
<evidence type="ECO:0000256" key="4">
    <source>
        <dbReference type="ARBA" id="ARBA00022448"/>
    </source>
</evidence>
<sequence length="110" mass="11793">MDWLISSAMAQQAGSAAQPSLMAQLFPLVALIVLFYFMLIRPQMKRNKEHKSMVSGISKGDEVVTSGGLAGRVTAVGEVYMTVEIAEGTEVKVQKAALAQVLPKGSLKQL</sequence>
<keyword evidence="7" id="KW-0653">Protein transport</keyword>
<dbReference type="GO" id="GO:0015031">
    <property type="term" value="P:protein transport"/>
    <property type="evidence" value="ECO:0007669"/>
    <property type="project" value="UniProtKB-KW"/>
</dbReference>
<dbReference type="RefSeq" id="WP_083558995.1">
    <property type="nucleotide sequence ID" value="NZ_AQQV01000001.1"/>
</dbReference>
<gene>
    <name evidence="12" type="primary">yajC</name>
    <name evidence="12" type="ORF">ATO7_00670</name>
</gene>
<evidence type="ECO:0000256" key="6">
    <source>
        <dbReference type="ARBA" id="ARBA00022692"/>
    </source>
</evidence>
<keyword evidence="5" id="KW-1003">Cell membrane</keyword>
<evidence type="ECO:0000256" key="8">
    <source>
        <dbReference type="ARBA" id="ARBA00022989"/>
    </source>
</evidence>
<evidence type="ECO:0000256" key="7">
    <source>
        <dbReference type="ARBA" id="ARBA00022927"/>
    </source>
</evidence>
<comment type="subcellular location">
    <subcellularLocation>
        <location evidence="1">Cell membrane</location>
        <topology evidence="1">Single-pass membrane protein</topology>
    </subcellularLocation>
</comment>
<dbReference type="OrthoDB" id="9811406at2"/>
<organism evidence="12 13">
    <name type="scientific">Oceanococcus atlanticus</name>
    <dbReference type="NCBI Taxonomy" id="1317117"/>
    <lineage>
        <taxon>Bacteria</taxon>
        <taxon>Pseudomonadati</taxon>
        <taxon>Pseudomonadota</taxon>
        <taxon>Gammaproteobacteria</taxon>
        <taxon>Chromatiales</taxon>
        <taxon>Oceanococcaceae</taxon>
        <taxon>Oceanococcus</taxon>
    </lineage>
</organism>
<keyword evidence="10 11" id="KW-0472">Membrane</keyword>